<dbReference type="InterPro" id="IPR011037">
    <property type="entry name" value="Pyrv_Knase-like_insert_dom_sf"/>
</dbReference>
<dbReference type="Gene3D" id="3.20.20.60">
    <property type="entry name" value="Phosphoenolpyruvate-binding domains"/>
    <property type="match status" value="1"/>
</dbReference>
<comment type="caution">
    <text evidence="17">The sequence shown here is derived from an EMBL/GenBank/DDBJ whole genome shotgun (WGS) entry which is preliminary data.</text>
</comment>
<dbReference type="Pfam" id="PF00224">
    <property type="entry name" value="PK"/>
    <property type="match status" value="1"/>
</dbReference>
<dbReference type="EC" id="2.7.1.40" evidence="4 13"/>
<dbReference type="Gene3D" id="3.40.1380.20">
    <property type="entry name" value="Pyruvate kinase, C-terminal domain"/>
    <property type="match status" value="1"/>
</dbReference>
<dbReference type="AlphaFoldDB" id="A0AAD8DW97"/>
<keyword evidence="7" id="KW-0547">Nucleotide-binding</keyword>
<evidence type="ECO:0000256" key="6">
    <source>
        <dbReference type="ARBA" id="ARBA00022723"/>
    </source>
</evidence>
<dbReference type="PRINTS" id="PR01050">
    <property type="entry name" value="PYRUVTKNASE"/>
</dbReference>
<evidence type="ECO:0000256" key="12">
    <source>
        <dbReference type="ARBA" id="ARBA00023317"/>
    </source>
</evidence>
<dbReference type="SUPFAM" id="SSF50800">
    <property type="entry name" value="PK beta-barrel domain-like"/>
    <property type="match status" value="1"/>
</dbReference>
<evidence type="ECO:0000256" key="3">
    <source>
        <dbReference type="ARBA" id="ARBA00008663"/>
    </source>
</evidence>
<feature type="region of interest" description="Disordered" evidence="14">
    <location>
        <begin position="547"/>
        <end position="702"/>
    </location>
</feature>
<keyword evidence="10 13" id="KW-0460">Magnesium</keyword>
<reference evidence="17" key="1">
    <citation type="submission" date="2023-03" db="EMBL/GenBank/DDBJ databases">
        <title>Chromosome-level genomes of two armyworms, Mythimna separata and Mythimna loreyi, provide insights into the biosynthesis and reception of sex pheromones.</title>
        <authorList>
            <person name="Zhao H."/>
        </authorList>
    </citation>
    <scope>NUCLEOTIDE SEQUENCE</scope>
    <source>
        <strain evidence="17">BeijingLab</strain>
        <tissue evidence="17">Pupa</tissue>
    </source>
</reference>
<comment type="cofactor">
    <cofactor evidence="1">
        <name>K(+)</name>
        <dbReference type="ChEBI" id="CHEBI:29103"/>
    </cofactor>
</comment>
<feature type="compositionally biased region" description="Basic and acidic residues" evidence="14">
    <location>
        <begin position="559"/>
        <end position="575"/>
    </location>
</feature>
<proteinExistence type="inferred from homology"/>
<dbReference type="GO" id="GO:0016301">
    <property type="term" value="F:kinase activity"/>
    <property type="evidence" value="ECO:0007669"/>
    <property type="project" value="UniProtKB-KW"/>
</dbReference>
<evidence type="ECO:0000256" key="4">
    <source>
        <dbReference type="ARBA" id="ARBA00012142"/>
    </source>
</evidence>
<evidence type="ECO:0000256" key="2">
    <source>
        <dbReference type="ARBA" id="ARBA00004997"/>
    </source>
</evidence>
<dbReference type="InterPro" id="IPR015795">
    <property type="entry name" value="Pyrv_Knase_C"/>
</dbReference>
<keyword evidence="11 13" id="KW-0324">Glycolysis</keyword>
<dbReference type="Pfam" id="PF02887">
    <property type="entry name" value="PK_C"/>
    <property type="match status" value="1"/>
</dbReference>
<evidence type="ECO:0000256" key="11">
    <source>
        <dbReference type="ARBA" id="ARBA00023152"/>
    </source>
</evidence>
<evidence type="ECO:0000313" key="17">
    <source>
        <dbReference type="EMBL" id="KAJ8727533.1"/>
    </source>
</evidence>
<dbReference type="InterPro" id="IPR015813">
    <property type="entry name" value="Pyrv/PenolPyrv_kinase-like_dom"/>
</dbReference>
<feature type="compositionally biased region" description="Basic and acidic residues" evidence="14">
    <location>
        <begin position="610"/>
        <end position="702"/>
    </location>
</feature>
<evidence type="ECO:0000259" key="15">
    <source>
        <dbReference type="Pfam" id="PF00224"/>
    </source>
</evidence>
<feature type="domain" description="Pyruvate kinase C-terminal" evidence="16">
    <location>
        <begin position="402"/>
        <end position="517"/>
    </location>
</feature>
<dbReference type="GO" id="GO:0000287">
    <property type="term" value="F:magnesium ion binding"/>
    <property type="evidence" value="ECO:0007669"/>
    <property type="project" value="InterPro"/>
</dbReference>
<dbReference type="Proteomes" id="UP001231518">
    <property type="component" value="Chromosome 11"/>
</dbReference>
<evidence type="ECO:0000313" key="18">
    <source>
        <dbReference type="Proteomes" id="UP001231518"/>
    </source>
</evidence>
<dbReference type="GO" id="GO:0005524">
    <property type="term" value="F:ATP binding"/>
    <property type="evidence" value="ECO:0007669"/>
    <property type="project" value="UniProtKB-KW"/>
</dbReference>
<evidence type="ECO:0000256" key="8">
    <source>
        <dbReference type="ARBA" id="ARBA00022777"/>
    </source>
</evidence>
<gene>
    <name evidence="17" type="ORF">PYW07_001652</name>
</gene>
<dbReference type="GO" id="GO:0004743">
    <property type="term" value="F:pyruvate kinase activity"/>
    <property type="evidence" value="ECO:0007669"/>
    <property type="project" value="UniProtKB-EC"/>
</dbReference>
<keyword evidence="12" id="KW-0670">Pyruvate</keyword>
<organism evidence="17 18">
    <name type="scientific">Mythimna separata</name>
    <name type="common">Oriental armyworm</name>
    <name type="synonym">Pseudaletia separata</name>
    <dbReference type="NCBI Taxonomy" id="271217"/>
    <lineage>
        <taxon>Eukaryota</taxon>
        <taxon>Metazoa</taxon>
        <taxon>Ecdysozoa</taxon>
        <taxon>Arthropoda</taxon>
        <taxon>Hexapoda</taxon>
        <taxon>Insecta</taxon>
        <taxon>Pterygota</taxon>
        <taxon>Neoptera</taxon>
        <taxon>Endopterygota</taxon>
        <taxon>Lepidoptera</taxon>
        <taxon>Glossata</taxon>
        <taxon>Ditrysia</taxon>
        <taxon>Noctuoidea</taxon>
        <taxon>Noctuidae</taxon>
        <taxon>Noctuinae</taxon>
        <taxon>Hadenini</taxon>
        <taxon>Mythimna</taxon>
    </lineage>
</organism>
<protein>
    <recommendedName>
        <fullName evidence="4 13">Pyruvate kinase</fullName>
        <ecNumber evidence="4 13">2.7.1.40</ecNumber>
    </recommendedName>
</protein>
<accession>A0AAD8DW97</accession>
<evidence type="ECO:0000256" key="13">
    <source>
        <dbReference type="RuleBase" id="RU000504"/>
    </source>
</evidence>
<keyword evidence="18" id="KW-1185">Reference proteome</keyword>
<dbReference type="InterPro" id="IPR036918">
    <property type="entry name" value="Pyrv_Knase_C_sf"/>
</dbReference>
<dbReference type="InterPro" id="IPR015793">
    <property type="entry name" value="Pyrv_Knase_brl"/>
</dbReference>
<dbReference type="Gene3D" id="2.40.33.10">
    <property type="entry name" value="PK beta-barrel domain-like"/>
    <property type="match status" value="1"/>
</dbReference>
<dbReference type="SUPFAM" id="SSF52935">
    <property type="entry name" value="PK C-terminal domain-like"/>
    <property type="match status" value="1"/>
</dbReference>
<evidence type="ECO:0000256" key="7">
    <source>
        <dbReference type="ARBA" id="ARBA00022741"/>
    </source>
</evidence>
<evidence type="ECO:0000256" key="5">
    <source>
        <dbReference type="ARBA" id="ARBA00022679"/>
    </source>
</evidence>
<feature type="compositionally biased region" description="Basic and acidic residues" evidence="14">
    <location>
        <begin position="584"/>
        <end position="601"/>
    </location>
</feature>
<evidence type="ECO:0000256" key="14">
    <source>
        <dbReference type="SAM" id="MobiDB-lite"/>
    </source>
</evidence>
<comment type="catalytic activity">
    <reaction evidence="13">
        <text>pyruvate + ATP = phosphoenolpyruvate + ADP + H(+)</text>
        <dbReference type="Rhea" id="RHEA:18157"/>
        <dbReference type="ChEBI" id="CHEBI:15361"/>
        <dbReference type="ChEBI" id="CHEBI:15378"/>
        <dbReference type="ChEBI" id="CHEBI:30616"/>
        <dbReference type="ChEBI" id="CHEBI:58702"/>
        <dbReference type="ChEBI" id="CHEBI:456216"/>
        <dbReference type="EC" id="2.7.1.40"/>
    </reaction>
</comment>
<evidence type="ECO:0000256" key="10">
    <source>
        <dbReference type="ARBA" id="ARBA00022842"/>
    </source>
</evidence>
<keyword evidence="5 13" id="KW-0808">Transferase</keyword>
<dbReference type="InterPro" id="IPR015806">
    <property type="entry name" value="Pyrv_Knase_insert_dom_sf"/>
</dbReference>
<evidence type="ECO:0000256" key="1">
    <source>
        <dbReference type="ARBA" id="ARBA00001958"/>
    </source>
</evidence>
<dbReference type="InterPro" id="IPR001697">
    <property type="entry name" value="Pyr_Knase"/>
</dbReference>
<comment type="similarity">
    <text evidence="3 13">Belongs to the pyruvate kinase family.</text>
</comment>
<dbReference type="SUPFAM" id="SSF51621">
    <property type="entry name" value="Phosphoenolpyruvate/pyruvate domain"/>
    <property type="match status" value="1"/>
</dbReference>
<dbReference type="InterPro" id="IPR040442">
    <property type="entry name" value="Pyrv_kinase-like_dom_sf"/>
</dbReference>
<keyword evidence="9" id="KW-0067">ATP-binding</keyword>
<evidence type="ECO:0000256" key="9">
    <source>
        <dbReference type="ARBA" id="ARBA00022840"/>
    </source>
</evidence>
<feature type="domain" description="Pyruvate kinase barrel" evidence="15">
    <location>
        <begin position="30"/>
        <end position="354"/>
    </location>
</feature>
<evidence type="ECO:0000259" key="16">
    <source>
        <dbReference type="Pfam" id="PF02887"/>
    </source>
</evidence>
<comment type="pathway">
    <text evidence="2 13">Carbohydrate degradation; glycolysis; pyruvate from D-glyceraldehyde 3-phosphate: step 5/5.</text>
</comment>
<dbReference type="PANTHER" id="PTHR11817">
    <property type="entry name" value="PYRUVATE KINASE"/>
    <property type="match status" value="1"/>
</dbReference>
<dbReference type="EMBL" id="JARGEI010000008">
    <property type="protein sequence ID" value="KAJ8727533.1"/>
    <property type="molecule type" value="Genomic_DNA"/>
</dbReference>
<keyword evidence="6" id="KW-0479">Metal-binding</keyword>
<dbReference type="GO" id="GO:0030955">
    <property type="term" value="F:potassium ion binding"/>
    <property type="evidence" value="ECO:0007669"/>
    <property type="project" value="InterPro"/>
</dbReference>
<sequence length="702" mass="80078">MDVIADTIEFADSDITDNKYVEENIFVNRRSIFIVTIADPQIQLVDFEKLMEKGMNVARLKISHCTTADRIKMISRIDQATKFLAKKYGLLNEWPCGTCIELKTCITLTGLLEEDVSEILIDPDTEVTLTNNISKFDRCTKNRIFVDSPYLTTDVKIGTQLSINQDEIILVCTEKDEKSVKCNVVKGGYLANMAYVCMRGAVRSHPYDVSQKDLHLLHFAVEYQVNMVIINYVRRIDTILNIKKFLGIGAVKRPLLIAGISTQEGLMNIDDLIREADGIMLSREYLPYELEPALSNRMCLIQNYVAGKCRQAGKPFYISGDIFTETLVNDELCTREISDVTNAILQGASGFVLSECKDVYNMCSAMKILDEVCTSVEPLCINKTDFWNLVAQARMPVNAAEASAISCAVAANQTNARIIILPTVSGRTAYLLNCLRPNSIVIGVSTKIKTIRLLKICRGVVPLLYKGPPRRIWFNTVLARVSFALQYAVEQKWVDCGDSYITLEKATEESSFCDAVRIWTVTEKNKRKKIECPESYHDFNVNTFVMPPPRIKKSVSSRTMKEGTEKHQGKEKETEEAIIETEENESKEAKEHEKVAKEQKDKHKGHKKVEKKEKDEEHEKDKEEKKGKDKEHDKVKEEKKDKEYEKDKGEKEEKDKEHKKVKEDKNGKDKEHEKVKENKNGKDKEHEKVKEDKKGQEKEAEK</sequence>
<name>A0AAD8DW97_MYTSE</name>
<keyword evidence="8 13" id="KW-0418">Kinase</keyword>